<dbReference type="GO" id="GO:0034599">
    <property type="term" value="P:cellular response to oxidative stress"/>
    <property type="evidence" value="ECO:0007669"/>
    <property type="project" value="TreeGrafter"/>
</dbReference>
<dbReference type="InterPro" id="IPR036249">
    <property type="entry name" value="Thioredoxin-like_sf"/>
</dbReference>
<evidence type="ECO:0000256" key="3">
    <source>
        <dbReference type="ARBA" id="ARBA00022982"/>
    </source>
</evidence>
<dbReference type="InterPro" id="IPR002109">
    <property type="entry name" value="Glutaredoxin"/>
</dbReference>
<protein>
    <submittedName>
        <fullName evidence="5">Glutaredoxin 3 (Grx2)</fullName>
    </submittedName>
</protein>
<keyword evidence="2" id="KW-0813">Transport</keyword>
<evidence type="ECO:0000313" key="5">
    <source>
        <dbReference type="EMBL" id="VAW07790.1"/>
    </source>
</evidence>
<dbReference type="Gene3D" id="3.40.30.10">
    <property type="entry name" value="Glutaredoxin"/>
    <property type="match status" value="1"/>
</dbReference>
<dbReference type="InterPro" id="IPR014025">
    <property type="entry name" value="Glutaredoxin_subgr"/>
</dbReference>
<dbReference type="CDD" id="cd03418">
    <property type="entry name" value="GRX_GRXb_1_3_like"/>
    <property type="match status" value="1"/>
</dbReference>
<dbReference type="AlphaFoldDB" id="A0A3B0STJ4"/>
<organism evidence="5">
    <name type="scientific">hydrothermal vent metagenome</name>
    <dbReference type="NCBI Taxonomy" id="652676"/>
    <lineage>
        <taxon>unclassified sequences</taxon>
        <taxon>metagenomes</taxon>
        <taxon>ecological metagenomes</taxon>
    </lineage>
</organism>
<dbReference type="Pfam" id="PF00462">
    <property type="entry name" value="Glutaredoxin"/>
    <property type="match status" value="1"/>
</dbReference>
<dbReference type="PROSITE" id="PS51354">
    <property type="entry name" value="GLUTAREDOXIN_2"/>
    <property type="match status" value="1"/>
</dbReference>
<dbReference type="PANTHER" id="PTHR45694">
    <property type="entry name" value="GLUTAREDOXIN 2"/>
    <property type="match status" value="1"/>
</dbReference>
<dbReference type="PRINTS" id="PR00160">
    <property type="entry name" value="GLUTAREDOXIN"/>
</dbReference>
<dbReference type="InterPro" id="IPR011900">
    <property type="entry name" value="GRX_bact"/>
</dbReference>
<sequence>MQKVTIYTRPMCGFCARALKLLKQKGAELSEIAAGFDKAKRDEMVARSNGRNTFPQIFIGDAHVGGCDELFALERAGDLDRLLNGG</sequence>
<dbReference type="NCBIfam" id="TIGR02181">
    <property type="entry name" value="GRX_bact"/>
    <property type="match status" value="1"/>
</dbReference>
<feature type="domain" description="Glutaredoxin" evidence="4">
    <location>
        <begin position="4"/>
        <end position="64"/>
    </location>
</feature>
<proteinExistence type="inferred from homology"/>
<dbReference type="PANTHER" id="PTHR45694:SF18">
    <property type="entry name" value="GLUTAREDOXIN-1-RELATED"/>
    <property type="match status" value="1"/>
</dbReference>
<comment type="similarity">
    <text evidence="1">Belongs to the glutaredoxin family.</text>
</comment>
<gene>
    <name evidence="5" type="ORF">MNBD_ALPHA05-2133</name>
</gene>
<dbReference type="GO" id="GO:0005737">
    <property type="term" value="C:cytoplasm"/>
    <property type="evidence" value="ECO:0007669"/>
    <property type="project" value="TreeGrafter"/>
</dbReference>
<accession>A0A3B0STJ4</accession>
<dbReference type="GO" id="GO:0045454">
    <property type="term" value="P:cell redox homeostasis"/>
    <property type="evidence" value="ECO:0007669"/>
    <property type="project" value="InterPro"/>
</dbReference>
<reference evidence="5" key="1">
    <citation type="submission" date="2018-06" db="EMBL/GenBank/DDBJ databases">
        <authorList>
            <person name="Zhirakovskaya E."/>
        </authorList>
    </citation>
    <scope>NUCLEOTIDE SEQUENCE</scope>
</reference>
<evidence type="ECO:0000256" key="1">
    <source>
        <dbReference type="ARBA" id="ARBA00007787"/>
    </source>
</evidence>
<evidence type="ECO:0000259" key="4">
    <source>
        <dbReference type="Pfam" id="PF00462"/>
    </source>
</evidence>
<name>A0A3B0STJ4_9ZZZZ</name>
<keyword evidence="3" id="KW-0249">Electron transport</keyword>
<dbReference type="SUPFAM" id="SSF52833">
    <property type="entry name" value="Thioredoxin-like"/>
    <property type="match status" value="1"/>
</dbReference>
<dbReference type="GO" id="GO:0015038">
    <property type="term" value="F:glutathione disulfide oxidoreductase activity"/>
    <property type="evidence" value="ECO:0007669"/>
    <property type="project" value="TreeGrafter"/>
</dbReference>
<dbReference type="EMBL" id="UOEH01000607">
    <property type="protein sequence ID" value="VAW07790.1"/>
    <property type="molecule type" value="Genomic_DNA"/>
</dbReference>
<evidence type="ECO:0000256" key="2">
    <source>
        <dbReference type="ARBA" id="ARBA00022448"/>
    </source>
</evidence>